<evidence type="ECO:0000313" key="3">
    <source>
        <dbReference type="EMBL" id="EIG26932.1"/>
    </source>
</evidence>
<organism evidence="3 4">
    <name type="scientific">Haemophilus paraphrohaemolyticus HK411</name>
    <dbReference type="NCBI Taxonomy" id="1095743"/>
    <lineage>
        <taxon>Bacteria</taxon>
        <taxon>Pseudomonadati</taxon>
        <taxon>Pseudomonadota</taxon>
        <taxon>Gammaproteobacteria</taxon>
        <taxon>Pasteurellales</taxon>
        <taxon>Pasteurellaceae</taxon>
        <taxon>Haemophilus</taxon>
    </lineage>
</organism>
<protein>
    <submittedName>
        <fullName evidence="3">Putative lipoprotein</fullName>
    </submittedName>
</protein>
<dbReference type="AlphaFoldDB" id="I2NM71"/>
<dbReference type="EMBL" id="AJMU01000026">
    <property type="protein sequence ID" value="EIG26932.1"/>
    <property type="molecule type" value="Genomic_DNA"/>
</dbReference>
<feature type="non-terminal residue" evidence="3">
    <location>
        <position position="51"/>
    </location>
</feature>
<dbReference type="Proteomes" id="UP000003345">
    <property type="component" value="Unassembled WGS sequence"/>
</dbReference>
<feature type="compositionally biased region" description="Polar residues" evidence="1">
    <location>
        <begin position="33"/>
        <end position="51"/>
    </location>
</feature>
<gene>
    <name evidence="3" type="ORF">HMPREF1054_1828</name>
</gene>
<keyword evidence="3" id="KW-0449">Lipoprotein</keyword>
<keyword evidence="2" id="KW-0732">Signal</keyword>
<feature type="chain" id="PRO_5003663209" evidence="2">
    <location>
        <begin position="25"/>
        <end position="51"/>
    </location>
</feature>
<feature type="region of interest" description="Disordered" evidence="1">
    <location>
        <begin position="21"/>
        <end position="51"/>
    </location>
</feature>
<proteinExistence type="predicted"/>
<evidence type="ECO:0000256" key="2">
    <source>
        <dbReference type="SAM" id="SignalP"/>
    </source>
</evidence>
<evidence type="ECO:0000313" key="4">
    <source>
        <dbReference type="Proteomes" id="UP000003345"/>
    </source>
</evidence>
<name>I2NM71_9PAST</name>
<evidence type="ECO:0000256" key="1">
    <source>
        <dbReference type="SAM" id="MobiDB-lite"/>
    </source>
</evidence>
<accession>I2NM71</accession>
<feature type="compositionally biased region" description="Low complexity" evidence="1">
    <location>
        <begin position="21"/>
        <end position="32"/>
    </location>
</feature>
<reference evidence="3 4" key="1">
    <citation type="submission" date="2012-04" db="EMBL/GenBank/DDBJ databases">
        <authorList>
            <person name="Harkins D.M."/>
            <person name="Madupu R."/>
            <person name="Durkin A.S."/>
            <person name="Torralba M."/>
            <person name="Methe B."/>
            <person name="Sutton G.G."/>
            <person name="Nelson K.E."/>
        </authorList>
    </citation>
    <scope>NUCLEOTIDE SEQUENCE [LARGE SCALE GENOMIC DNA]</scope>
    <source>
        <strain evidence="3 4">HK411</strain>
    </source>
</reference>
<comment type="caution">
    <text evidence="3">The sequence shown here is derived from an EMBL/GenBank/DDBJ whole genome shotgun (WGS) entry which is preliminary data.</text>
</comment>
<dbReference type="PROSITE" id="PS51257">
    <property type="entry name" value="PROKAR_LIPOPROTEIN"/>
    <property type="match status" value="1"/>
</dbReference>
<sequence length="51" mass="5275">MKLKNVTIATALLAVLTGCGSSGGNSSTLNTNQPTAQNEQNRQQVTDAKKA</sequence>
<feature type="signal peptide" evidence="2">
    <location>
        <begin position="1"/>
        <end position="24"/>
    </location>
</feature>